<evidence type="ECO:0000313" key="2">
    <source>
        <dbReference type="Proteomes" id="UP000238642"/>
    </source>
</evidence>
<sequence length="151" mass="17153">MRKILLSILFLWTGTVAFGQSISWSFLSSYPHIPITYVDDTKLTYESANGVLKVEYELVTANGENILYYDIQLSPLPGDPITELEYYGFSEGSIYHPIFYTSFWNSVDGSPLSGSVTLNQGDPEDFCLYIEAITSSNIRYHLGFFATYYPY</sequence>
<dbReference type="RefSeq" id="WP_105726391.1">
    <property type="nucleotide sequence ID" value="NZ_PVBS01000002.1"/>
</dbReference>
<dbReference type="EMBL" id="PVBS01000002">
    <property type="protein sequence ID" value="PRD54226.1"/>
    <property type="molecule type" value="Genomic_DNA"/>
</dbReference>
<keyword evidence="2" id="KW-1185">Reference proteome</keyword>
<reference evidence="1 2" key="1">
    <citation type="submission" date="2018-02" db="EMBL/GenBank/DDBJ databases">
        <title>The draft genome of Sphingobacterium gobiense H7.</title>
        <authorList>
            <person name="Li L."/>
            <person name="Liu L."/>
            <person name="Zhang X."/>
            <person name="Wang T."/>
            <person name="Liang L."/>
        </authorList>
    </citation>
    <scope>NUCLEOTIDE SEQUENCE [LARGE SCALE GENOMIC DNA]</scope>
    <source>
        <strain evidence="1 2">ACCC 05757</strain>
    </source>
</reference>
<organism evidence="1 2">
    <name type="scientific">Sphingobacterium gobiense</name>
    <dbReference type="NCBI Taxonomy" id="1382456"/>
    <lineage>
        <taxon>Bacteria</taxon>
        <taxon>Pseudomonadati</taxon>
        <taxon>Bacteroidota</taxon>
        <taxon>Sphingobacteriia</taxon>
        <taxon>Sphingobacteriales</taxon>
        <taxon>Sphingobacteriaceae</taxon>
        <taxon>Sphingobacterium</taxon>
    </lineage>
</organism>
<evidence type="ECO:0000313" key="1">
    <source>
        <dbReference type="EMBL" id="PRD54226.1"/>
    </source>
</evidence>
<proteinExistence type="predicted"/>
<gene>
    <name evidence="1" type="ORF">C5749_12165</name>
</gene>
<comment type="caution">
    <text evidence="1">The sequence shown here is derived from an EMBL/GenBank/DDBJ whole genome shotgun (WGS) entry which is preliminary data.</text>
</comment>
<dbReference type="AlphaFoldDB" id="A0A2S9JM94"/>
<dbReference type="Proteomes" id="UP000238642">
    <property type="component" value="Unassembled WGS sequence"/>
</dbReference>
<protein>
    <submittedName>
        <fullName evidence="1">Uncharacterized protein</fullName>
    </submittedName>
</protein>
<name>A0A2S9JM94_9SPHI</name>
<dbReference type="OrthoDB" id="9834022at2"/>
<accession>A0A2S9JM94</accession>